<evidence type="ECO:0008006" key="3">
    <source>
        <dbReference type="Google" id="ProtNLM"/>
    </source>
</evidence>
<organism evidence="1 2">
    <name type="scientific">Haloplanus litoreus</name>
    <dbReference type="NCBI Taxonomy" id="767515"/>
    <lineage>
        <taxon>Archaea</taxon>
        <taxon>Methanobacteriati</taxon>
        <taxon>Methanobacteriota</taxon>
        <taxon>Stenosarchaea group</taxon>
        <taxon>Halobacteria</taxon>
        <taxon>Halobacteriales</taxon>
        <taxon>Haloferacaceae</taxon>
        <taxon>Haloplanus</taxon>
    </lineage>
</organism>
<dbReference type="InterPro" id="IPR006311">
    <property type="entry name" value="TAT_signal"/>
</dbReference>
<gene>
    <name evidence="1" type="ORF">ACFQKE_12645</name>
</gene>
<evidence type="ECO:0000313" key="2">
    <source>
        <dbReference type="Proteomes" id="UP001596434"/>
    </source>
</evidence>
<protein>
    <recommendedName>
        <fullName evidence="3">SipW-cognate class signal peptide</fullName>
    </recommendedName>
</protein>
<dbReference type="RefSeq" id="WP_379704676.1">
    <property type="nucleotide sequence ID" value="NZ_JBHTAT010000001.1"/>
</dbReference>
<accession>A0ABD6A172</accession>
<dbReference type="GeneID" id="96954513"/>
<name>A0ABD6A172_9EURY</name>
<keyword evidence="2" id="KW-1185">Reference proteome</keyword>
<sequence>MTHGSSLSRRRLLTAIGGVGLLAAAPRVAGRLREDPSFTRYTYAQSADGGPNLRVAWYERYNGTVLEESNRFGDRAPLTNSSAAFNDSAEAGAFVDVTGPDAVPAGPVLDIPNAHPGDEGLLLIGLRAEDADARAWLQVTASEFAENSLVEPERTDGDTSVDDGELQDYVDVELWYDTGRLGVGGCNGRRDFTEEAVIGSGTLATVGGDLDAGVLLDFGIVEAACIPAGAQRCLAIRWTIDPSVNNVIQSDSARLDIAFAVTACDDTTNPFGAST</sequence>
<dbReference type="AlphaFoldDB" id="A0ABD6A172"/>
<comment type="caution">
    <text evidence="1">The sequence shown here is derived from an EMBL/GenBank/DDBJ whole genome shotgun (WGS) entry which is preliminary data.</text>
</comment>
<reference evidence="1 2" key="1">
    <citation type="journal article" date="2019" name="Int. J. Syst. Evol. Microbiol.">
        <title>The Global Catalogue of Microorganisms (GCM) 10K type strain sequencing project: providing services to taxonomists for standard genome sequencing and annotation.</title>
        <authorList>
            <consortium name="The Broad Institute Genomics Platform"/>
            <consortium name="The Broad Institute Genome Sequencing Center for Infectious Disease"/>
            <person name="Wu L."/>
            <person name="Ma J."/>
        </authorList>
    </citation>
    <scope>NUCLEOTIDE SEQUENCE [LARGE SCALE GENOMIC DNA]</scope>
    <source>
        <strain evidence="1 2">GX21</strain>
    </source>
</reference>
<dbReference type="Proteomes" id="UP001596434">
    <property type="component" value="Unassembled WGS sequence"/>
</dbReference>
<evidence type="ECO:0000313" key="1">
    <source>
        <dbReference type="EMBL" id="MFC7256132.1"/>
    </source>
</evidence>
<proteinExistence type="predicted"/>
<dbReference type="EMBL" id="JBHTAT010000001">
    <property type="protein sequence ID" value="MFC7256132.1"/>
    <property type="molecule type" value="Genomic_DNA"/>
</dbReference>
<dbReference type="PROSITE" id="PS51318">
    <property type="entry name" value="TAT"/>
    <property type="match status" value="1"/>
</dbReference>